<dbReference type="PANTHER" id="PTHR42933:SF3">
    <property type="entry name" value="TYPE I RESTRICTION ENZYME MJAVIII METHYLASE SUBUNIT"/>
    <property type="match status" value="1"/>
</dbReference>
<dbReference type="InterPro" id="IPR051537">
    <property type="entry name" value="DNA_Adenine_Mtase"/>
</dbReference>
<dbReference type="EC" id="2.1.1.72" evidence="2"/>
<dbReference type="GO" id="GO:0003677">
    <property type="term" value="F:DNA binding"/>
    <property type="evidence" value="ECO:0007669"/>
    <property type="project" value="InterPro"/>
</dbReference>
<keyword evidence="4 11" id="KW-0808">Transferase</keyword>
<evidence type="ECO:0000313" key="11">
    <source>
        <dbReference type="EMBL" id="MDR7279905.1"/>
    </source>
</evidence>
<evidence type="ECO:0000256" key="6">
    <source>
        <dbReference type="ARBA" id="ARBA00022747"/>
    </source>
</evidence>
<dbReference type="PANTHER" id="PTHR42933">
    <property type="entry name" value="SLR6095 PROTEIN"/>
    <property type="match status" value="1"/>
</dbReference>
<evidence type="ECO:0000259" key="9">
    <source>
        <dbReference type="Pfam" id="PF02384"/>
    </source>
</evidence>
<keyword evidence="12" id="KW-1185">Reference proteome</keyword>
<evidence type="ECO:0000313" key="12">
    <source>
        <dbReference type="Proteomes" id="UP001183643"/>
    </source>
</evidence>
<dbReference type="Proteomes" id="UP001183643">
    <property type="component" value="Unassembled WGS sequence"/>
</dbReference>
<feature type="compositionally biased region" description="Acidic residues" evidence="8">
    <location>
        <begin position="676"/>
        <end position="689"/>
    </location>
</feature>
<comment type="similarity">
    <text evidence="1">Belongs to the N(4)/N(6)-methyltransferase family.</text>
</comment>
<evidence type="ECO:0000256" key="5">
    <source>
        <dbReference type="ARBA" id="ARBA00022691"/>
    </source>
</evidence>
<dbReference type="GO" id="GO:0032259">
    <property type="term" value="P:methylation"/>
    <property type="evidence" value="ECO:0007669"/>
    <property type="project" value="UniProtKB-KW"/>
</dbReference>
<gene>
    <name evidence="11" type="ORF">J2S41_006683</name>
</gene>
<evidence type="ECO:0000256" key="3">
    <source>
        <dbReference type="ARBA" id="ARBA00022603"/>
    </source>
</evidence>
<dbReference type="Pfam" id="PF02384">
    <property type="entry name" value="N6_Mtase"/>
    <property type="match status" value="1"/>
</dbReference>
<evidence type="ECO:0000256" key="1">
    <source>
        <dbReference type="ARBA" id="ARBA00006594"/>
    </source>
</evidence>
<feature type="domain" description="N6 adenine-specific DNA methyltransferase N-terminal" evidence="10">
    <location>
        <begin position="9"/>
        <end position="146"/>
    </location>
</feature>
<evidence type="ECO:0000256" key="2">
    <source>
        <dbReference type="ARBA" id="ARBA00011900"/>
    </source>
</evidence>
<dbReference type="InterPro" id="IPR029063">
    <property type="entry name" value="SAM-dependent_MTases_sf"/>
</dbReference>
<dbReference type="AlphaFoldDB" id="A0AAE3YUJ1"/>
<comment type="catalytic activity">
    <reaction evidence="7">
        <text>a 2'-deoxyadenosine in DNA + S-adenosyl-L-methionine = an N(6)-methyl-2'-deoxyadenosine in DNA + S-adenosyl-L-homocysteine + H(+)</text>
        <dbReference type="Rhea" id="RHEA:15197"/>
        <dbReference type="Rhea" id="RHEA-COMP:12418"/>
        <dbReference type="Rhea" id="RHEA-COMP:12419"/>
        <dbReference type="ChEBI" id="CHEBI:15378"/>
        <dbReference type="ChEBI" id="CHEBI:57856"/>
        <dbReference type="ChEBI" id="CHEBI:59789"/>
        <dbReference type="ChEBI" id="CHEBI:90615"/>
        <dbReference type="ChEBI" id="CHEBI:90616"/>
        <dbReference type="EC" id="2.1.1.72"/>
    </reaction>
</comment>
<dbReference type="InterPro" id="IPR022749">
    <property type="entry name" value="D12N6_MeTrfase_N"/>
</dbReference>
<dbReference type="GO" id="GO:0008170">
    <property type="term" value="F:N-methyltransferase activity"/>
    <property type="evidence" value="ECO:0007669"/>
    <property type="project" value="InterPro"/>
</dbReference>
<evidence type="ECO:0000256" key="8">
    <source>
        <dbReference type="SAM" id="MobiDB-lite"/>
    </source>
</evidence>
<proteinExistence type="inferred from homology"/>
<dbReference type="InterPro" id="IPR003356">
    <property type="entry name" value="DNA_methylase_A-5"/>
</dbReference>
<dbReference type="Gene3D" id="1.20.1260.30">
    <property type="match status" value="1"/>
</dbReference>
<dbReference type="Pfam" id="PF12161">
    <property type="entry name" value="HsdM_N"/>
    <property type="match status" value="1"/>
</dbReference>
<dbReference type="SUPFAM" id="SSF53335">
    <property type="entry name" value="S-adenosyl-L-methionine-dependent methyltransferases"/>
    <property type="match status" value="1"/>
</dbReference>
<keyword evidence="3 11" id="KW-0489">Methyltransferase</keyword>
<dbReference type="EMBL" id="JAVDYB010000001">
    <property type="protein sequence ID" value="MDR7279905.1"/>
    <property type="molecule type" value="Genomic_DNA"/>
</dbReference>
<protein>
    <recommendedName>
        <fullName evidence="2">site-specific DNA-methyltransferase (adenine-specific)</fullName>
        <ecNumber evidence="2">2.1.1.72</ecNumber>
    </recommendedName>
</protein>
<organism evidence="11 12">
    <name type="scientific">Catenuloplanes atrovinosus</name>
    <dbReference type="NCBI Taxonomy" id="137266"/>
    <lineage>
        <taxon>Bacteria</taxon>
        <taxon>Bacillati</taxon>
        <taxon>Actinomycetota</taxon>
        <taxon>Actinomycetes</taxon>
        <taxon>Micromonosporales</taxon>
        <taxon>Micromonosporaceae</taxon>
        <taxon>Catenuloplanes</taxon>
    </lineage>
</organism>
<evidence type="ECO:0000256" key="4">
    <source>
        <dbReference type="ARBA" id="ARBA00022679"/>
    </source>
</evidence>
<dbReference type="InterPro" id="IPR038333">
    <property type="entry name" value="T1MK-like_N_sf"/>
</dbReference>
<keyword evidence="5" id="KW-0949">S-adenosyl-L-methionine</keyword>
<keyword evidence="6" id="KW-0680">Restriction system</keyword>
<evidence type="ECO:0000259" key="10">
    <source>
        <dbReference type="Pfam" id="PF12161"/>
    </source>
</evidence>
<name>A0AAE3YUJ1_9ACTN</name>
<accession>A0AAE3YUJ1</accession>
<reference evidence="11" key="1">
    <citation type="submission" date="2023-07" db="EMBL/GenBank/DDBJ databases">
        <title>Sequencing the genomes of 1000 actinobacteria strains.</title>
        <authorList>
            <person name="Klenk H.-P."/>
        </authorList>
    </citation>
    <scope>NUCLEOTIDE SEQUENCE</scope>
    <source>
        <strain evidence="11">DSM 44707</strain>
    </source>
</reference>
<dbReference type="GO" id="GO:0009307">
    <property type="term" value="P:DNA restriction-modification system"/>
    <property type="evidence" value="ECO:0007669"/>
    <property type="project" value="UniProtKB-KW"/>
</dbReference>
<dbReference type="PRINTS" id="PR00507">
    <property type="entry name" value="N12N6MTFRASE"/>
</dbReference>
<dbReference type="RefSeq" id="WP_310373968.1">
    <property type="nucleotide sequence ID" value="NZ_JAVDYB010000001.1"/>
</dbReference>
<feature type="region of interest" description="Disordered" evidence="8">
    <location>
        <begin position="672"/>
        <end position="692"/>
    </location>
</feature>
<dbReference type="GO" id="GO:0009007">
    <property type="term" value="F:site-specific DNA-methyltransferase (adenine-specific) activity"/>
    <property type="evidence" value="ECO:0007669"/>
    <property type="project" value="UniProtKB-EC"/>
</dbReference>
<sequence>MRKLTLPQLERHLFAAADILRGKMDASEFKEYIFGMLFLKRASDMFDAERERVLARYASRGEQDAEHRAEQPESYREAFFVPKTARWHHLRRLHDNVGDGINKALSALEQANPESLEGVVQHIDFNRQVGNSRIPDKKLRDLIAHFSHYRLRTEDFEFPDLLGAAYEYLIKEFADSAGKKGGEFYTPRAVVRMMVRLVKPTEAMSVYDPCSGSGGMLIHAKEYVEEHGGNPRNLLLAGQENAGSVWSISKMNLLLHGIPDAKIENDDTLANPRHAHSGQLDLFDRVLSNPPFSLNYSSDGMKYSNRFRWGWAPEGGKKADLMFVQHMVAVLKNSGVAATVMPHGVLFRGGAEREIRTNLLNDDVIEAIIGLPPNLFYGTGIPACVLVLRAPKSKPAARTNRVLFINADHEYATGRAQNYLLPEHIEKIVYAYEAFTDIPGYARVATRDELRDNDDNLNIRRYADNAPPPEPHDVRAHLHGGVPKSEVADKADLFAAHGFTSNAVFVDRDDAYYDFAPGVDRAALDTLVIDHAGVRGREATLATAQREWWDEHHKLVVELPSTKRLMAARTELIDSFTTALLPVGLLDRFQIAGVIVRWWDSNQYDLRTLTTHGFGGVVDGWVTTIGAALEDERSKIDPLEHRLVPKLVPEYLEELASVEAQRAELDAQIKAATAPADEDDEPAEEDAEDGVSPAELKRLKVELTKVRKRQRELKADFVATLNRARAALAGPQEQDLVIEIWNEDLTAHLDGYVAAHRRQVVAACQHWWDQYAVSLADVEAQCVAASVQLTTYLKELGYAK</sequence>
<feature type="domain" description="DNA methylase adenine-specific" evidence="9">
    <location>
        <begin position="160"/>
        <end position="465"/>
    </location>
</feature>
<dbReference type="Gene3D" id="3.40.50.150">
    <property type="entry name" value="Vaccinia Virus protein VP39"/>
    <property type="match status" value="1"/>
</dbReference>
<evidence type="ECO:0000256" key="7">
    <source>
        <dbReference type="ARBA" id="ARBA00047942"/>
    </source>
</evidence>
<comment type="caution">
    <text evidence="11">The sequence shown here is derived from an EMBL/GenBank/DDBJ whole genome shotgun (WGS) entry which is preliminary data.</text>
</comment>